<dbReference type="InterPro" id="IPR010617">
    <property type="entry name" value="TMEM175-like"/>
</dbReference>
<keyword evidence="11" id="KW-0407">Ion channel</keyword>
<comment type="caution">
    <text evidence="15">The sequence shown here is derived from an EMBL/GenBank/DDBJ whole genome shotgun (WGS) entry which is preliminary data.</text>
</comment>
<keyword evidence="6" id="KW-0631">Potassium channel</keyword>
<proteinExistence type="inferred from homology"/>
<evidence type="ECO:0000256" key="13">
    <source>
        <dbReference type="SAM" id="MobiDB-lite"/>
    </source>
</evidence>
<keyword evidence="7" id="KW-0630">Potassium</keyword>
<dbReference type="Pfam" id="PF06736">
    <property type="entry name" value="TMEM175"/>
    <property type="match status" value="1"/>
</dbReference>
<keyword evidence="4" id="KW-0633">Potassium transport</keyword>
<evidence type="ECO:0000256" key="6">
    <source>
        <dbReference type="ARBA" id="ARBA00022826"/>
    </source>
</evidence>
<comment type="subcellular location">
    <subcellularLocation>
        <location evidence="1">Membrane</location>
        <topology evidence="1">Multi-pass membrane protein</topology>
    </subcellularLocation>
</comment>
<evidence type="ECO:0000256" key="8">
    <source>
        <dbReference type="ARBA" id="ARBA00022989"/>
    </source>
</evidence>
<dbReference type="OrthoDB" id="7626281at2"/>
<evidence type="ECO:0000256" key="12">
    <source>
        <dbReference type="ARBA" id="ARBA00034430"/>
    </source>
</evidence>
<gene>
    <name evidence="15" type="ORF">B7R22_15570</name>
</gene>
<evidence type="ECO:0000313" key="15">
    <source>
        <dbReference type="EMBL" id="RFA12534.1"/>
    </source>
</evidence>
<feature type="transmembrane region" description="Helical" evidence="14">
    <location>
        <begin position="12"/>
        <end position="29"/>
    </location>
</feature>
<feature type="transmembrane region" description="Helical" evidence="14">
    <location>
        <begin position="117"/>
        <end position="137"/>
    </location>
</feature>
<evidence type="ECO:0008006" key="17">
    <source>
        <dbReference type="Google" id="ProtNLM"/>
    </source>
</evidence>
<evidence type="ECO:0000256" key="10">
    <source>
        <dbReference type="ARBA" id="ARBA00023136"/>
    </source>
</evidence>
<keyword evidence="8 14" id="KW-1133">Transmembrane helix</keyword>
<keyword evidence="10 14" id="KW-0472">Membrane</keyword>
<evidence type="ECO:0000256" key="2">
    <source>
        <dbReference type="ARBA" id="ARBA00006920"/>
    </source>
</evidence>
<feature type="region of interest" description="Disordered" evidence="13">
    <location>
        <begin position="204"/>
        <end position="240"/>
    </location>
</feature>
<accession>A0A3E0VRB4</accession>
<evidence type="ECO:0000256" key="1">
    <source>
        <dbReference type="ARBA" id="ARBA00004141"/>
    </source>
</evidence>
<evidence type="ECO:0000256" key="3">
    <source>
        <dbReference type="ARBA" id="ARBA00022448"/>
    </source>
</evidence>
<feature type="transmembrane region" description="Helical" evidence="14">
    <location>
        <begin position="79"/>
        <end position="97"/>
    </location>
</feature>
<name>A0A3E0VRB4_9MICO</name>
<dbReference type="GO" id="GO:0016020">
    <property type="term" value="C:membrane"/>
    <property type="evidence" value="ECO:0007669"/>
    <property type="project" value="UniProtKB-SubCell"/>
</dbReference>
<feature type="transmembrane region" description="Helical" evidence="14">
    <location>
        <begin position="49"/>
        <end position="67"/>
    </location>
</feature>
<comment type="catalytic activity">
    <reaction evidence="12">
        <text>K(+)(in) = K(+)(out)</text>
        <dbReference type="Rhea" id="RHEA:29463"/>
        <dbReference type="ChEBI" id="CHEBI:29103"/>
    </reaction>
</comment>
<evidence type="ECO:0000256" key="5">
    <source>
        <dbReference type="ARBA" id="ARBA00022692"/>
    </source>
</evidence>
<keyword evidence="9" id="KW-0406">Ion transport</keyword>
<feature type="transmembrane region" description="Helical" evidence="14">
    <location>
        <begin position="149"/>
        <end position="169"/>
    </location>
</feature>
<feature type="transmembrane region" description="Helical" evidence="14">
    <location>
        <begin position="175"/>
        <end position="193"/>
    </location>
</feature>
<sequence>MVFTRGYDRLVNLSDAVIAIAVTLLILPLVDKAGSIGETSPGDFLGENIGPLLLFGLSFVVIARFWLLHHQIYRVIDGYTLPLVWVNFAWLLSIVFLPFPTELLGQGDHVSTVAGALYIGTMLVTSVTGLVQLVMITRRPEMQLESVRGTLRLTPAVVATCAMAAAFALSFLPQIGLYSLLLLLASGFVEGQIGRRQKARATAATAATPAAAAAPTPGASAAAAAEPTATSATSATSDHP</sequence>
<evidence type="ECO:0000256" key="7">
    <source>
        <dbReference type="ARBA" id="ARBA00022958"/>
    </source>
</evidence>
<comment type="similarity">
    <text evidence="2">Belongs to the TMEM175 family.</text>
</comment>
<dbReference type="Proteomes" id="UP000256541">
    <property type="component" value="Unassembled WGS sequence"/>
</dbReference>
<evidence type="ECO:0000313" key="16">
    <source>
        <dbReference type="Proteomes" id="UP000256541"/>
    </source>
</evidence>
<protein>
    <recommendedName>
        <fullName evidence="17">DUF1211 domain-containing membrane protein</fullName>
    </recommendedName>
</protein>
<evidence type="ECO:0000256" key="11">
    <source>
        <dbReference type="ARBA" id="ARBA00023303"/>
    </source>
</evidence>
<keyword evidence="3" id="KW-0813">Transport</keyword>
<keyword evidence="5 14" id="KW-0812">Transmembrane</keyword>
<dbReference type="AlphaFoldDB" id="A0A3E0VRB4"/>
<dbReference type="EMBL" id="NBXB01000041">
    <property type="protein sequence ID" value="RFA12534.1"/>
    <property type="molecule type" value="Genomic_DNA"/>
</dbReference>
<reference evidence="15 16" key="1">
    <citation type="submission" date="2017-04" db="EMBL/GenBank/DDBJ databases">
        <title>Comparative genome analysis of Subtercola boreus.</title>
        <authorList>
            <person name="Cho Y.-J."/>
            <person name="Cho A."/>
            <person name="Kim O.-S."/>
            <person name="Lee J.-I."/>
        </authorList>
    </citation>
    <scope>NUCLEOTIDE SEQUENCE [LARGE SCALE GENOMIC DNA]</scope>
    <source>
        <strain evidence="15 16">P27479</strain>
    </source>
</reference>
<evidence type="ECO:0000256" key="9">
    <source>
        <dbReference type="ARBA" id="ARBA00023065"/>
    </source>
</evidence>
<dbReference type="GO" id="GO:0005267">
    <property type="term" value="F:potassium channel activity"/>
    <property type="evidence" value="ECO:0007669"/>
    <property type="project" value="UniProtKB-KW"/>
</dbReference>
<evidence type="ECO:0000256" key="4">
    <source>
        <dbReference type="ARBA" id="ARBA00022538"/>
    </source>
</evidence>
<dbReference type="GO" id="GO:0015252">
    <property type="term" value="F:proton channel activity"/>
    <property type="evidence" value="ECO:0007669"/>
    <property type="project" value="InterPro"/>
</dbReference>
<evidence type="ECO:0000256" key="14">
    <source>
        <dbReference type="SAM" id="Phobius"/>
    </source>
</evidence>
<dbReference type="RefSeq" id="WP_116412627.1">
    <property type="nucleotide sequence ID" value="NZ_NBXB01000041.1"/>
</dbReference>
<organism evidence="15 16">
    <name type="scientific">Subtercola boreus</name>
    <dbReference type="NCBI Taxonomy" id="120213"/>
    <lineage>
        <taxon>Bacteria</taxon>
        <taxon>Bacillati</taxon>
        <taxon>Actinomycetota</taxon>
        <taxon>Actinomycetes</taxon>
        <taxon>Micrococcales</taxon>
        <taxon>Microbacteriaceae</taxon>
        <taxon>Subtercola</taxon>
    </lineage>
</organism>